<comment type="caution">
    <text evidence="1">The sequence shown here is derived from an EMBL/GenBank/DDBJ whole genome shotgun (WGS) entry which is preliminary data.</text>
</comment>
<accession>A0A8J7QYF6</accession>
<name>A0A8J7QYF6_9HYPH</name>
<dbReference type="RefSeq" id="WP_209333125.1">
    <property type="nucleotide sequence ID" value="NZ_JAGIYY010000001.1"/>
</dbReference>
<sequence length="91" mass="9442">MPRDHTGMGTLLVPGQPDSKVVLDIAPDATGGWQTVRGTISGDPVSLNAAFNNNREACLVHDASGFRMDVTILDVTPEGLAHVTLVGMGSA</sequence>
<gene>
    <name evidence="1" type="ORF">J5Y06_00275</name>
</gene>
<dbReference type="AlphaFoldDB" id="A0A8J7QYF6"/>
<proteinExistence type="predicted"/>
<organism evidence="1 2">
    <name type="scientific">Tianweitania sediminis</name>
    <dbReference type="NCBI Taxonomy" id="1502156"/>
    <lineage>
        <taxon>Bacteria</taxon>
        <taxon>Pseudomonadati</taxon>
        <taxon>Pseudomonadota</taxon>
        <taxon>Alphaproteobacteria</taxon>
        <taxon>Hyphomicrobiales</taxon>
        <taxon>Phyllobacteriaceae</taxon>
        <taxon>Tianweitania</taxon>
    </lineage>
</organism>
<evidence type="ECO:0000313" key="2">
    <source>
        <dbReference type="Proteomes" id="UP000666240"/>
    </source>
</evidence>
<protein>
    <submittedName>
        <fullName evidence="1">Uncharacterized protein</fullName>
    </submittedName>
</protein>
<dbReference type="Proteomes" id="UP000666240">
    <property type="component" value="Unassembled WGS sequence"/>
</dbReference>
<reference evidence="1" key="1">
    <citation type="submission" date="2021-03" db="EMBL/GenBank/DDBJ databases">
        <title>Genome sequencing and assembly of Tianweitania sediminis.</title>
        <authorList>
            <person name="Chhetri G."/>
        </authorList>
    </citation>
    <scope>NUCLEOTIDE SEQUENCE</scope>
    <source>
        <strain evidence="1">Z8</strain>
    </source>
</reference>
<keyword evidence="2" id="KW-1185">Reference proteome</keyword>
<dbReference type="EMBL" id="JAGIYY010000001">
    <property type="protein sequence ID" value="MBP0437083.1"/>
    <property type="molecule type" value="Genomic_DNA"/>
</dbReference>
<evidence type="ECO:0000313" key="1">
    <source>
        <dbReference type="EMBL" id="MBP0437083.1"/>
    </source>
</evidence>